<keyword evidence="1" id="KW-0732">Signal</keyword>
<keyword evidence="3" id="KW-1185">Reference proteome</keyword>
<feature type="signal peptide" evidence="1">
    <location>
        <begin position="1"/>
        <end position="21"/>
    </location>
</feature>
<evidence type="ECO:0000313" key="3">
    <source>
        <dbReference type="Proteomes" id="UP000636709"/>
    </source>
</evidence>
<name>A0A835F935_9POAL</name>
<feature type="chain" id="PRO_5032320351" evidence="1">
    <location>
        <begin position="22"/>
        <end position="70"/>
    </location>
</feature>
<dbReference type="Proteomes" id="UP000636709">
    <property type="component" value="Unassembled WGS sequence"/>
</dbReference>
<evidence type="ECO:0000313" key="2">
    <source>
        <dbReference type="EMBL" id="KAF8731389.1"/>
    </source>
</evidence>
<accession>A0A835F935</accession>
<dbReference type="EMBL" id="JACEFO010001608">
    <property type="protein sequence ID" value="KAF8731389.1"/>
    <property type="molecule type" value="Genomic_DNA"/>
</dbReference>
<gene>
    <name evidence="2" type="ORF">HU200_016449</name>
</gene>
<proteinExistence type="predicted"/>
<comment type="caution">
    <text evidence="2">The sequence shown here is derived from an EMBL/GenBank/DDBJ whole genome shotgun (WGS) entry which is preliminary data.</text>
</comment>
<reference evidence="2" key="1">
    <citation type="submission" date="2020-07" db="EMBL/GenBank/DDBJ databases">
        <title>Genome sequence and genetic diversity analysis of an under-domesticated orphan crop, white fonio (Digitaria exilis).</title>
        <authorList>
            <person name="Bennetzen J.L."/>
            <person name="Chen S."/>
            <person name="Ma X."/>
            <person name="Wang X."/>
            <person name="Yssel A.E.J."/>
            <person name="Chaluvadi S.R."/>
            <person name="Johnson M."/>
            <person name="Gangashetty P."/>
            <person name="Hamidou F."/>
            <person name="Sanogo M.D."/>
            <person name="Zwaenepoel A."/>
            <person name="Wallace J."/>
            <person name="Van De Peer Y."/>
            <person name="Van Deynze A."/>
        </authorList>
    </citation>
    <scope>NUCLEOTIDE SEQUENCE</scope>
    <source>
        <tissue evidence="2">Leaves</tissue>
    </source>
</reference>
<dbReference type="AlphaFoldDB" id="A0A835F935"/>
<protein>
    <submittedName>
        <fullName evidence="2">Uncharacterized protein</fullName>
    </submittedName>
</protein>
<dbReference type="OrthoDB" id="1093396at2759"/>
<evidence type="ECO:0000256" key="1">
    <source>
        <dbReference type="SAM" id="SignalP"/>
    </source>
</evidence>
<organism evidence="2 3">
    <name type="scientific">Digitaria exilis</name>
    <dbReference type="NCBI Taxonomy" id="1010633"/>
    <lineage>
        <taxon>Eukaryota</taxon>
        <taxon>Viridiplantae</taxon>
        <taxon>Streptophyta</taxon>
        <taxon>Embryophyta</taxon>
        <taxon>Tracheophyta</taxon>
        <taxon>Spermatophyta</taxon>
        <taxon>Magnoliopsida</taxon>
        <taxon>Liliopsida</taxon>
        <taxon>Poales</taxon>
        <taxon>Poaceae</taxon>
        <taxon>PACMAD clade</taxon>
        <taxon>Panicoideae</taxon>
        <taxon>Panicodae</taxon>
        <taxon>Paniceae</taxon>
        <taxon>Anthephorinae</taxon>
        <taxon>Digitaria</taxon>
    </lineage>
</organism>
<sequence length="70" mass="7664">MSINTIRIVIVSIILLTLVISLTPPSPVTSPKSRRRSQDIIVRGCNNNCSVACCYCNIQRSPPVCERCCG</sequence>